<dbReference type="EMBL" id="MU277267">
    <property type="protein sequence ID" value="KAI0056305.1"/>
    <property type="molecule type" value="Genomic_DNA"/>
</dbReference>
<proteinExistence type="predicted"/>
<evidence type="ECO:0000313" key="2">
    <source>
        <dbReference type="Proteomes" id="UP000814140"/>
    </source>
</evidence>
<dbReference type="Proteomes" id="UP000814140">
    <property type="component" value="Unassembled WGS sequence"/>
</dbReference>
<sequence length="500" mass="55265">MDSGDIRFSMSLMPGKAISDDTSDLLDPRSLLRRRSIFSGLAILSGTLISTLTLSAAFTGYGPAARSRVEPFYSHVSRPEGICIGVDGRRVSSWSGHIGLKSDSDRKPKGSFFWLFEAENDAANAPVVLTFGGGPGTSGMVNPVLGQSHCIVTPNGTVANPNRWTEKFNLLALDHPIGVGFSYGTKVNNSRAAAEDVYDFLQRFLRLFPHLAKNQLVISSGSYGGTYVPHVATVIKERNIALANGHDQASAVHINLESLILSNPISDALSHYRWLLHYRCVEADVYDSTTCRELYSALSACLESIALAYEDLTVESRDAIMHLCYQTLDRGDTHDTLIEDVRPKCNMTEDVASCYPEFDWLRAFFNNPTTKDELGVPSHVGYMSEDVYNDFVAVGDRIHPHHLLYERLFQDGIRLLHYIGARDASCAWPGVLSFLKLFRTPFQQDFIHAADMPWPSEDIATVRSVGKGAGGMTFIKVAEAGHFVRRTLPAGRCPYDDFRV</sequence>
<reference evidence="1" key="2">
    <citation type="journal article" date="2022" name="New Phytol.">
        <title>Evolutionary transition to the ectomycorrhizal habit in the genomes of a hyperdiverse lineage of mushroom-forming fungi.</title>
        <authorList>
            <person name="Looney B."/>
            <person name="Miyauchi S."/>
            <person name="Morin E."/>
            <person name="Drula E."/>
            <person name="Courty P.E."/>
            <person name="Kohler A."/>
            <person name="Kuo A."/>
            <person name="LaButti K."/>
            <person name="Pangilinan J."/>
            <person name="Lipzen A."/>
            <person name="Riley R."/>
            <person name="Andreopoulos W."/>
            <person name="He G."/>
            <person name="Johnson J."/>
            <person name="Nolan M."/>
            <person name="Tritt A."/>
            <person name="Barry K.W."/>
            <person name="Grigoriev I.V."/>
            <person name="Nagy L.G."/>
            <person name="Hibbett D."/>
            <person name="Henrissat B."/>
            <person name="Matheny P.B."/>
            <person name="Labbe J."/>
            <person name="Martin F.M."/>
        </authorList>
    </citation>
    <scope>NUCLEOTIDE SEQUENCE</scope>
    <source>
        <strain evidence="1">HHB10654</strain>
    </source>
</reference>
<evidence type="ECO:0000313" key="1">
    <source>
        <dbReference type="EMBL" id="KAI0056305.1"/>
    </source>
</evidence>
<gene>
    <name evidence="1" type="ORF">BV25DRAFT_1638385</name>
</gene>
<protein>
    <submittedName>
        <fullName evidence="1">Alpha/beta-hydrolase</fullName>
    </submittedName>
</protein>
<keyword evidence="2" id="KW-1185">Reference proteome</keyword>
<reference evidence="1" key="1">
    <citation type="submission" date="2021-03" db="EMBL/GenBank/DDBJ databases">
        <authorList>
            <consortium name="DOE Joint Genome Institute"/>
            <person name="Ahrendt S."/>
            <person name="Looney B.P."/>
            <person name="Miyauchi S."/>
            <person name="Morin E."/>
            <person name="Drula E."/>
            <person name="Courty P.E."/>
            <person name="Chicoki N."/>
            <person name="Fauchery L."/>
            <person name="Kohler A."/>
            <person name="Kuo A."/>
            <person name="Labutti K."/>
            <person name="Pangilinan J."/>
            <person name="Lipzen A."/>
            <person name="Riley R."/>
            <person name="Andreopoulos W."/>
            <person name="He G."/>
            <person name="Johnson J."/>
            <person name="Barry K.W."/>
            <person name="Grigoriev I.V."/>
            <person name="Nagy L."/>
            <person name="Hibbett D."/>
            <person name="Henrissat B."/>
            <person name="Matheny P.B."/>
            <person name="Labbe J."/>
            <person name="Martin F."/>
        </authorList>
    </citation>
    <scope>NUCLEOTIDE SEQUENCE</scope>
    <source>
        <strain evidence="1">HHB10654</strain>
    </source>
</reference>
<name>A0ACB8SJP5_9AGAM</name>
<comment type="caution">
    <text evidence="1">The sequence shown here is derived from an EMBL/GenBank/DDBJ whole genome shotgun (WGS) entry which is preliminary data.</text>
</comment>
<organism evidence="1 2">
    <name type="scientific">Artomyces pyxidatus</name>
    <dbReference type="NCBI Taxonomy" id="48021"/>
    <lineage>
        <taxon>Eukaryota</taxon>
        <taxon>Fungi</taxon>
        <taxon>Dikarya</taxon>
        <taxon>Basidiomycota</taxon>
        <taxon>Agaricomycotina</taxon>
        <taxon>Agaricomycetes</taxon>
        <taxon>Russulales</taxon>
        <taxon>Auriscalpiaceae</taxon>
        <taxon>Artomyces</taxon>
    </lineage>
</organism>
<accession>A0ACB8SJP5</accession>